<dbReference type="AlphaFoldDB" id="A0A840XUZ8"/>
<keyword evidence="2" id="KW-0732">Signal</keyword>
<dbReference type="EMBL" id="JACIJD010000002">
    <property type="protein sequence ID" value="MBB5692558.1"/>
    <property type="molecule type" value="Genomic_DNA"/>
</dbReference>
<protein>
    <submittedName>
        <fullName evidence="3">Tripartite-type tricarboxylate transporter receptor subunit TctC</fullName>
    </submittedName>
</protein>
<accession>A0A840XUZ8</accession>
<organism evidence="3 4">
    <name type="scientific">Muricoccus pecuniae</name>
    <dbReference type="NCBI Taxonomy" id="693023"/>
    <lineage>
        <taxon>Bacteria</taxon>
        <taxon>Pseudomonadati</taxon>
        <taxon>Pseudomonadota</taxon>
        <taxon>Alphaproteobacteria</taxon>
        <taxon>Acetobacterales</taxon>
        <taxon>Roseomonadaceae</taxon>
        <taxon>Muricoccus</taxon>
    </lineage>
</organism>
<dbReference type="InterPro" id="IPR005064">
    <property type="entry name" value="BUG"/>
</dbReference>
<evidence type="ECO:0000313" key="3">
    <source>
        <dbReference type="EMBL" id="MBB5692558.1"/>
    </source>
</evidence>
<gene>
    <name evidence="3" type="ORF">FHS87_000573</name>
</gene>
<dbReference type="SUPFAM" id="SSF53850">
    <property type="entry name" value="Periplasmic binding protein-like II"/>
    <property type="match status" value="1"/>
</dbReference>
<dbReference type="InterPro" id="IPR042100">
    <property type="entry name" value="Bug_dom1"/>
</dbReference>
<comment type="similarity">
    <text evidence="1">Belongs to the UPF0065 (bug) family.</text>
</comment>
<dbReference type="Gene3D" id="3.40.190.150">
    <property type="entry name" value="Bordetella uptake gene, domain 1"/>
    <property type="match status" value="1"/>
</dbReference>
<sequence>MQHLSRRALAGLLAAIPGLRAASAQPAASGGQPAYPSRPVRIVVPFPPGQASDIFARVLAEGFSSRWAHPVVVENRPGGGGALAVEAVTRSAADGYTLLWGGTGITVLPAVQARLPYDVARDLSAIVRAADIPMMIVASNSGGIRNLGDLLERARARPGELVYGSGGPASLQHLTGELLSMRAGIRMSHVPYRGSAPAMADLLSGTIPLMVDSSASALPQIRAGRITAIAVASEARSPLMPEVPTVAEGGVTGVVAMGWNGLYAPAGTPPALIERINAEANRILTDPAVVARLGELGAEPTPGSPKSFQDFTLAELAKWREVARAAELKLE</sequence>
<comment type="caution">
    <text evidence="3">The sequence shown here is derived from an EMBL/GenBank/DDBJ whole genome shotgun (WGS) entry which is preliminary data.</text>
</comment>
<dbReference type="Pfam" id="PF03401">
    <property type="entry name" value="TctC"/>
    <property type="match status" value="1"/>
</dbReference>
<dbReference type="Gene3D" id="3.40.190.10">
    <property type="entry name" value="Periplasmic binding protein-like II"/>
    <property type="match status" value="1"/>
</dbReference>
<evidence type="ECO:0000256" key="2">
    <source>
        <dbReference type="SAM" id="SignalP"/>
    </source>
</evidence>
<evidence type="ECO:0000313" key="4">
    <source>
        <dbReference type="Proteomes" id="UP000580654"/>
    </source>
</evidence>
<reference evidence="3 4" key="1">
    <citation type="submission" date="2020-08" db="EMBL/GenBank/DDBJ databases">
        <title>Genomic Encyclopedia of Type Strains, Phase IV (KMG-IV): sequencing the most valuable type-strain genomes for metagenomic binning, comparative biology and taxonomic classification.</title>
        <authorList>
            <person name="Goeker M."/>
        </authorList>
    </citation>
    <scope>NUCLEOTIDE SEQUENCE [LARGE SCALE GENOMIC DNA]</scope>
    <source>
        <strain evidence="3 4">DSM 25622</strain>
    </source>
</reference>
<name>A0A840XUZ8_9PROT</name>
<dbReference type="PANTHER" id="PTHR42928">
    <property type="entry name" value="TRICARBOXYLATE-BINDING PROTEIN"/>
    <property type="match status" value="1"/>
</dbReference>
<dbReference type="CDD" id="cd13578">
    <property type="entry name" value="PBP2_Bug27"/>
    <property type="match status" value="1"/>
</dbReference>
<keyword evidence="4" id="KW-1185">Reference proteome</keyword>
<evidence type="ECO:0000256" key="1">
    <source>
        <dbReference type="ARBA" id="ARBA00006987"/>
    </source>
</evidence>
<dbReference type="PIRSF" id="PIRSF017082">
    <property type="entry name" value="YflP"/>
    <property type="match status" value="1"/>
</dbReference>
<proteinExistence type="inferred from homology"/>
<feature type="signal peptide" evidence="2">
    <location>
        <begin position="1"/>
        <end position="21"/>
    </location>
</feature>
<feature type="chain" id="PRO_5032765823" evidence="2">
    <location>
        <begin position="22"/>
        <end position="331"/>
    </location>
</feature>
<dbReference type="PANTHER" id="PTHR42928:SF5">
    <property type="entry name" value="BLR1237 PROTEIN"/>
    <property type="match status" value="1"/>
</dbReference>
<dbReference type="RefSeq" id="WP_184513654.1">
    <property type="nucleotide sequence ID" value="NZ_JACIJD010000002.1"/>
</dbReference>
<dbReference type="Proteomes" id="UP000580654">
    <property type="component" value="Unassembled WGS sequence"/>
</dbReference>
<keyword evidence="3" id="KW-0675">Receptor</keyword>